<accession>R7Q9U7</accession>
<dbReference type="Pfam" id="PF10615">
    <property type="entry name" value="DUF2470"/>
    <property type="match status" value="1"/>
</dbReference>
<name>R7Q9U7_CHOCR</name>
<organism evidence="2 3">
    <name type="scientific">Chondrus crispus</name>
    <name type="common">Carrageen Irish moss</name>
    <name type="synonym">Polymorpha crispa</name>
    <dbReference type="NCBI Taxonomy" id="2769"/>
    <lineage>
        <taxon>Eukaryota</taxon>
        <taxon>Rhodophyta</taxon>
        <taxon>Florideophyceae</taxon>
        <taxon>Rhodymeniophycidae</taxon>
        <taxon>Gigartinales</taxon>
        <taxon>Gigartinaceae</taxon>
        <taxon>Chondrus</taxon>
    </lineage>
</organism>
<proteinExistence type="predicted"/>
<sequence length="147" mass="16769">MDVLDVFYVGGYGVVSQWVDAAEFSEGEPDPLAFDAPEIVVGINEGKEEDLKRLCKVFLELEDVTSCTMTSLDRLGFDLRVRDKDSVISEYRVAFREVVQNRFDVQSALVKAFQEAWERENGYDETWVGEDARPTVLYYAPKVPSRK</sequence>
<dbReference type="PANTHER" id="PTHR13343">
    <property type="entry name" value="CREG1 PROTEIN"/>
    <property type="match status" value="1"/>
</dbReference>
<dbReference type="Proteomes" id="UP000012073">
    <property type="component" value="Unassembled WGS sequence"/>
</dbReference>
<dbReference type="EMBL" id="HG001706">
    <property type="protein sequence ID" value="CDF34834.1"/>
    <property type="molecule type" value="Genomic_DNA"/>
</dbReference>
<reference evidence="3" key="1">
    <citation type="journal article" date="2013" name="Proc. Natl. Acad. Sci. U.S.A.">
        <title>Genome structure and metabolic features in the red seaweed Chondrus crispus shed light on evolution of the Archaeplastida.</title>
        <authorList>
            <person name="Collen J."/>
            <person name="Porcel B."/>
            <person name="Carre W."/>
            <person name="Ball S.G."/>
            <person name="Chaparro C."/>
            <person name="Tonon T."/>
            <person name="Barbeyron T."/>
            <person name="Michel G."/>
            <person name="Noel B."/>
            <person name="Valentin K."/>
            <person name="Elias M."/>
            <person name="Artiguenave F."/>
            <person name="Arun A."/>
            <person name="Aury J.M."/>
            <person name="Barbosa-Neto J.F."/>
            <person name="Bothwell J.H."/>
            <person name="Bouget F.Y."/>
            <person name="Brillet L."/>
            <person name="Cabello-Hurtado F."/>
            <person name="Capella-Gutierrez S."/>
            <person name="Charrier B."/>
            <person name="Cladiere L."/>
            <person name="Cock J.M."/>
            <person name="Coelho S.M."/>
            <person name="Colleoni C."/>
            <person name="Czjzek M."/>
            <person name="Da Silva C."/>
            <person name="Delage L."/>
            <person name="Denoeud F."/>
            <person name="Deschamps P."/>
            <person name="Dittami S.M."/>
            <person name="Gabaldon T."/>
            <person name="Gachon C.M."/>
            <person name="Groisillier A."/>
            <person name="Herve C."/>
            <person name="Jabbari K."/>
            <person name="Katinka M."/>
            <person name="Kloareg B."/>
            <person name="Kowalczyk N."/>
            <person name="Labadie K."/>
            <person name="Leblanc C."/>
            <person name="Lopez P.J."/>
            <person name="McLachlan D.H."/>
            <person name="Meslet-Cladiere L."/>
            <person name="Moustafa A."/>
            <person name="Nehr Z."/>
            <person name="Nyvall Collen P."/>
            <person name="Panaud O."/>
            <person name="Partensky F."/>
            <person name="Poulain J."/>
            <person name="Rensing S.A."/>
            <person name="Rousvoal S."/>
            <person name="Samson G."/>
            <person name="Symeonidi A."/>
            <person name="Weissenbach J."/>
            <person name="Zambounis A."/>
            <person name="Wincker P."/>
            <person name="Boyen C."/>
        </authorList>
    </citation>
    <scope>NUCLEOTIDE SEQUENCE [LARGE SCALE GENOMIC DNA]</scope>
    <source>
        <strain evidence="3">cv. Stackhouse</strain>
    </source>
</reference>
<dbReference type="AlphaFoldDB" id="R7Q9U7"/>
<dbReference type="InterPro" id="IPR019595">
    <property type="entry name" value="DUF2470"/>
</dbReference>
<evidence type="ECO:0000259" key="1">
    <source>
        <dbReference type="Pfam" id="PF10615"/>
    </source>
</evidence>
<protein>
    <recommendedName>
        <fullName evidence="1">DUF2470 domain-containing protein</fullName>
    </recommendedName>
</protein>
<dbReference type="Gene3D" id="3.20.180.10">
    <property type="entry name" value="PNP-oxidase-like"/>
    <property type="match status" value="1"/>
</dbReference>
<keyword evidence="3" id="KW-1185">Reference proteome</keyword>
<dbReference type="SUPFAM" id="SSF50475">
    <property type="entry name" value="FMN-binding split barrel"/>
    <property type="match status" value="1"/>
</dbReference>
<evidence type="ECO:0000313" key="2">
    <source>
        <dbReference type="EMBL" id="CDF34834.1"/>
    </source>
</evidence>
<dbReference type="KEGG" id="ccp:CHC_T00003739001"/>
<dbReference type="InterPro" id="IPR037119">
    <property type="entry name" value="Haem_oxidase_HugZ-like_sf"/>
</dbReference>
<dbReference type="RefSeq" id="XP_005714653.1">
    <property type="nucleotide sequence ID" value="XM_005714596.1"/>
</dbReference>
<gene>
    <name evidence="2" type="ORF">CHC_T00003739001</name>
</gene>
<dbReference type="PANTHER" id="PTHR13343:SF24">
    <property type="entry name" value="OS07G0573800 PROTEIN"/>
    <property type="match status" value="1"/>
</dbReference>
<dbReference type="GeneID" id="17322353"/>
<evidence type="ECO:0000313" key="3">
    <source>
        <dbReference type="Proteomes" id="UP000012073"/>
    </source>
</evidence>
<dbReference type="OrthoDB" id="2138282at2759"/>
<dbReference type="Gramene" id="CDF34834">
    <property type="protein sequence ID" value="CDF34834"/>
    <property type="gene ID" value="CHC_T00003739001"/>
</dbReference>
<dbReference type="PhylomeDB" id="R7Q9U7"/>
<feature type="domain" description="DUF2470" evidence="1">
    <location>
        <begin position="39"/>
        <end position="111"/>
    </location>
</feature>